<sequence length="245" mass="25937">MALKTSVGQPIHDVPVSTFQQIFVIKYHDCVGCSTTLTTPKSASPTLWDFSIILLNTAFEDLLVVALHALMGQFWGLGSDRIHLHCPFLPAILRIPPLRAVPGVHRARHLQRARGVLAAKIQQIQDFQRDREHRQGQEDRRDQEIQEAQLWIQRDRDLQGLLKNKSDIKRSDPGFPAGPGGPAGPAGPGCPAGAFPPGAPGLPGLPAGPGPPAGPGGPAGQSKQNSGAAGADMAAGAPLDPADLR</sequence>
<accession>A0A8R1V2Y5</accession>
<reference evidence="2" key="2">
    <citation type="submission" date="2022-06" db="UniProtKB">
        <authorList>
            <consortium name="EnsemblMetazoa"/>
        </authorList>
    </citation>
    <scope>IDENTIFICATION</scope>
    <source>
        <strain evidence="2">PS312</strain>
    </source>
</reference>
<dbReference type="Proteomes" id="UP000005239">
    <property type="component" value="Unassembled WGS sequence"/>
</dbReference>
<evidence type="ECO:0000313" key="2">
    <source>
        <dbReference type="EnsemblMetazoa" id="PPA45402.1"/>
    </source>
</evidence>
<protein>
    <submittedName>
        <fullName evidence="2">Uncharacterized protein</fullName>
    </submittedName>
</protein>
<feature type="compositionally biased region" description="Gly residues" evidence="1">
    <location>
        <begin position="177"/>
        <end position="187"/>
    </location>
</feature>
<proteinExistence type="predicted"/>
<feature type="compositionally biased region" description="Low complexity" evidence="1">
    <location>
        <begin position="227"/>
        <end position="245"/>
    </location>
</feature>
<evidence type="ECO:0000313" key="3">
    <source>
        <dbReference type="Proteomes" id="UP000005239"/>
    </source>
</evidence>
<name>A0A2A6BIP2_PRIPA</name>
<gene>
    <name evidence="2" type="primary">WBGene00283771</name>
</gene>
<evidence type="ECO:0000256" key="1">
    <source>
        <dbReference type="SAM" id="MobiDB-lite"/>
    </source>
</evidence>
<feature type="compositionally biased region" description="Pro residues" evidence="1">
    <location>
        <begin position="206"/>
        <end position="215"/>
    </location>
</feature>
<dbReference type="AlphaFoldDB" id="A0A2A6BIP2"/>
<feature type="region of interest" description="Disordered" evidence="1">
    <location>
        <begin position="166"/>
        <end position="245"/>
    </location>
</feature>
<accession>A0A2A6BIP2</accession>
<reference evidence="3" key="1">
    <citation type="journal article" date="2008" name="Nat. Genet.">
        <title>The Pristionchus pacificus genome provides a unique perspective on nematode lifestyle and parasitism.</title>
        <authorList>
            <person name="Dieterich C."/>
            <person name="Clifton S.W."/>
            <person name="Schuster L.N."/>
            <person name="Chinwalla A."/>
            <person name="Delehaunty K."/>
            <person name="Dinkelacker I."/>
            <person name="Fulton L."/>
            <person name="Fulton R."/>
            <person name="Godfrey J."/>
            <person name="Minx P."/>
            <person name="Mitreva M."/>
            <person name="Roeseler W."/>
            <person name="Tian H."/>
            <person name="Witte H."/>
            <person name="Yang S.P."/>
            <person name="Wilson R.K."/>
            <person name="Sommer R.J."/>
        </authorList>
    </citation>
    <scope>NUCLEOTIDE SEQUENCE [LARGE SCALE GENOMIC DNA]</scope>
    <source>
        <strain evidence="3">PS312</strain>
    </source>
</reference>
<organism evidence="2 3">
    <name type="scientific">Pristionchus pacificus</name>
    <name type="common">Parasitic nematode worm</name>
    <dbReference type="NCBI Taxonomy" id="54126"/>
    <lineage>
        <taxon>Eukaryota</taxon>
        <taxon>Metazoa</taxon>
        <taxon>Ecdysozoa</taxon>
        <taxon>Nematoda</taxon>
        <taxon>Chromadorea</taxon>
        <taxon>Rhabditida</taxon>
        <taxon>Rhabditina</taxon>
        <taxon>Diplogasteromorpha</taxon>
        <taxon>Diplogasteroidea</taxon>
        <taxon>Neodiplogasteridae</taxon>
        <taxon>Pristionchus</taxon>
    </lineage>
</organism>
<keyword evidence="3" id="KW-1185">Reference proteome</keyword>
<dbReference type="EnsemblMetazoa" id="PPA45402.1">
    <property type="protein sequence ID" value="PPA45402.1"/>
    <property type="gene ID" value="WBGene00283771"/>
</dbReference>